<dbReference type="NCBIfam" id="NF004781">
    <property type="entry name" value="PRK06127.1"/>
    <property type="match status" value="1"/>
</dbReference>
<dbReference type="KEGG" id="mmes:MMSR116_28265"/>
<reference evidence="4 5" key="1">
    <citation type="journal article" date="2012" name="Genet. Mol. Biol.">
        <title>Analysis of 16S rRNA and mxaF genes revealing insights into Methylobacterium niche-specific plant association.</title>
        <authorList>
            <person name="Dourado M.N."/>
            <person name="Andreote F.D."/>
            <person name="Dini-Andreote F."/>
            <person name="Conti R."/>
            <person name="Araujo J.M."/>
            <person name="Araujo W.L."/>
        </authorList>
    </citation>
    <scope>NUCLEOTIDE SEQUENCE [LARGE SCALE GENOMIC DNA]</scope>
    <source>
        <strain evidence="4 5">SR1.6/6</strain>
    </source>
</reference>
<protein>
    <submittedName>
        <fullName evidence="4">Enoyl-CoA hydratase</fullName>
        <ecNumber evidence="4">4.2.1.17</ecNumber>
    </submittedName>
</protein>
<proteinExistence type="inferred from homology"/>
<accession>A0A6B9FUC1</accession>
<dbReference type="InterPro" id="IPR029045">
    <property type="entry name" value="ClpP/crotonase-like_dom_sf"/>
</dbReference>
<dbReference type="InterPro" id="IPR014748">
    <property type="entry name" value="Enoyl-CoA_hydra_C"/>
</dbReference>
<dbReference type="Pfam" id="PF00378">
    <property type="entry name" value="ECH_1"/>
    <property type="match status" value="1"/>
</dbReference>
<dbReference type="RefSeq" id="WP_010684178.1">
    <property type="nucleotide sequence ID" value="NZ_CP043538.1"/>
</dbReference>
<dbReference type="Gene3D" id="1.10.12.10">
    <property type="entry name" value="Lyase 2-enoyl-coa Hydratase, Chain A, domain 2"/>
    <property type="match status" value="1"/>
</dbReference>
<dbReference type="AlphaFoldDB" id="A0A6B9FUC1"/>
<dbReference type="CDD" id="cd06558">
    <property type="entry name" value="crotonase-like"/>
    <property type="match status" value="1"/>
</dbReference>
<evidence type="ECO:0000256" key="3">
    <source>
        <dbReference type="RuleBase" id="RU003707"/>
    </source>
</evidence>
<dbReference type="EMBL" id="CP043538">
    <property type="protein sequence ID" value="QGY05356.1"/>
    <property type="molecule type" value="Genomic_DNA"/>
</dbReference>
<dbReference type="Proteomes" id="UP000012488">
    <property type="component" value="Chromosome"/>
</dbReference>
<dbReference type="EC" id="4.2.1.17" evidence="4"/>
<evidence type="ECO:0000256" key="2">
    <source>
        <dbReference type="ARBA" id="ARBA00023239"/>
    </source>
</evidence>
<evidence type="ECO:0000313" key="5">
    <source>
        <dbReference type="Proteomes" id="UP000012488"/>
    </source>
</evidence>
<comment type="similarity">
    <text evidence="1 3">Belongs to the enoyl-CoA hydratase/isomerase family.</text>
</comment>
<dbReference type="GO" id="GO:0004300">
    <property type="term" value="F:enoyl-CoA hydratase activity"/>
    <property type="evidence" value="ECO:0007669"/>
    <property type="project" value="UniProtKB-EC"/>
</dbReference>
<dbReference type="GO" id="GO:0006635">
    <property type="term" value="P:fatty acid beta-oxidation"/>
    <property type="evidence" value="ECO:0007669"/>
    <property type="project" value="TreeGrafter"/>
</dbReference>
<evidence type="ECO:0000256" key="1">
    <source>
        <dbReference type="ARBA" id="ARBA00005254"/>
    </source>
</evidence>
<dbReference type="Gene3D" id="3.90.226.10">
    <property type="entry name" value="2-enoyl-CoA Hydratase, Chain A, domain 1"/>
    <property type="match status" value="1"/>
</dbReference>
<keyword evidence="2 4" id="KW-0456">Lyase</keyword>
<dbReference type="InterPro" id="IPR018376">
    <property type="entry name" value="Enoyl-CoA_hyd/isom_CS"/>
</dbReference>
<dbReference type="PANTHER" id="PTHR11941">
    <property type="entry name" value="ENOYL-COA HYDRATASE-RELATED"/>
    <property type="match status" value="1"/>
</dbReference>
<organism evidence="4 5">
    <name type="scientific">Methylobacterium mesophilicum SR1.6/6</name>
    <dbReference type="NCBI Taxonomy" id="908290"/>
    <lineage>
        <taxon>Bacteria</taxon>
        <taxon>Pseudomonadati</taxon>
        <taxon>Pseudomonadota</taxon>
        <taxon>Alphaproteobacteria</taxon>
        <taxon>Hyphomicrobiales</taxon>
        <taxon>Methylobacteriaceae</taxon>
        <taxon>Methylobacterium</taxon>
    </lineage>
</organism>
<gene>
    <name evidence="4" type="ORF">MMSR116_28265</name>
</gene>
<dbReference type="PANTHER" id="PTHR11941:SF54">
    <property type="entry name" value="ENOYL-COA HYDRATASE, MITOCHONDRIAL"/>
    <property type="match status" value="1"/>
</dbReference>
<sequence>MADPQLIVQRDGPIGWLIFSNVAKHNAMTFEMWRGVPEVIAGLAEDPEIRILALKGAGEKAFVSGADISEFETRRGSSEAQMAYNAAADAATAIIQTCPKPTLAMVRGYCIGGGLALALACDLRFAAEGTRFAIPAARLGLGYRYAGMRRLVDVVGPSRAKDIFYSARQFDTAEALSMGLINRIVPKDALEEEVRAYGTRVAANAPLTIAAAKLAIDAATTEPGPDALAAIDRAIKACFASEDYREGPIAFREKRPPNFKGR</sequence>
<dbReference type="PROSITE" id="PS00166">
    <property type="entry name" value="ENOYL_COA_HYDRATASE"/>
    <property type="match status" value="1"/>
</dbReference>
<evidence type="ECO:0000313" key="4">
    <source>
        <dbReference type="EMBL" id="QGY05356.1"/>
    </source>
</evidence>
<name>A0A6B9FUC1_9HYPH</name>
<reference evidence="4 5" key="2">
    <citation type="journal article" date="2013" name="Genome Announc.">
        <title>Draft Genome Sequence of Methylobacterium mesophilicum Strain SR1.6/6, Isolated from Citrus sinensis.</title>
        <authorList>
            <person name="Marinho Almeida D."/>
            <person name="Dini-Andreote F."/>
            <person name="Camargo Neves A.A."/>
            <person name="Juca Ramos R.T."/>
            <person name="Andreote F.D."/>
            <person name="Carneiro A.R."/>
            <person name="Oliveira de Souza Lima A."/>
            <person name="Caracciolo Gomes de Sa P.H."/>
            <person name="Ribeiro Barbosa M.S."/>
            <person name="Araujo W.L."/>
            <person name="Silva A."/>
        </authorList>
    </citation>
    <scope>NUCLEOTIDE SEQUENCE [LARGE SCALE GENOMIC DNA]</scope>
    <source>
        <strain evidence="4 5">SR1.6/6</strain>
    </source>
</reference>
<dbReference type="OrthoDB" id="9810797at2"/>
<dbReference type="SUPFAM" id="SSF52096">
    <property type="entry name" value="ClpP/crotonase"/>
    <property type="match status" value="1"/>
</dbReference>
<dbReference type="InterPro" id="IPR001753">
    <property type="entry name" value="Enoyl-CoA_hydra/iso"/>
</dbReference>